<dbReference type="GO" id="GO:0016887">
    <property type="term" value="F:ATP hydrolysis activity"/>
    <property type="evidence" value="ECO:0007669"/>
    <property type="project" value="InterPro"/>
</dbReference>
<evidence type="ECO:0000313" key="5">
    <source>
        <dbReference type="EMBL" id="RXZ71048.1"/>
    </source>
</evidence>
<dbReference type="InterPro" id="IPR027417">
    <property type="entry name" value="P-loop_NTPase"/>
</dbReference>
<dbReference type="InterPro" id="IPR003439">
    <property type="entry name" value="ABC_transporter-like_ATP-bd"/>
</dbReference>
<keyword evidence="1" id="KW-0813">Transport</keyword>
<dbReference type="SMART" id="SM00382">
    <property type="entry name" value="AAA"/>
    <property type="match status" value="1"/>
</dbReference>
<dbReference type="SUPFAM" id="SSF52540">
    <property type="entry name" value="P-loop containing nucleoside triphosphate hydrolases"/>
    <property type="match status" value="1"/>
</dbReference>
<evidence type="ECO:0000256" key="3">
    <source>
        <dbReference type="ARBA" id="ARBA00022840"/>
    </source>
</evidence>
<dbReference type="PANTHER" id="PTHR43776">
    <property type="entry name" value="TRANSPORT ATP-BINDING PROTEIN"/>
    <property type="match status" value="1"/>
</dbReference>
<dbReference type="Proteomes" id="UP000289216">
    <property type="component" value="Unassembled WGS sequence"/>
</dbReference>
<dbReference type="EMBL" id="SBAP01000004">
    <property type="protein sequence ID" value="RXZ71048.1"/>
    <property type="molecule type" value="Genomic_DNA"/>
</dbReference>
<evidence type="ECO:0000256" key="1">
    <source>
        <dbReference type="ARBA" id="ARBA00022448"/>
    </source>
</evidence>
<evidence type="ECO:0000256" key="2">
    <source>
        <dbReference type="ARBA" id="ARBA00022741"/>
    </source>
</evidence>
<protein>
    <submittedName>
        <fullName evidence="5">ABC transporter ATP-binding protein</fullName>
    </submittedName>
</protein>
<dbReference type="CDD" id="cd03257">
    <property type="entry name" value="ABC_NikE_OppD_transporters"/>
    <property type="match status" value="1"/>
</dbReference>
<organism evidence="5 6">
    <name type="scientific">Fusobacterium necrophorum</name>
    <dbReference type="NCBI Taxonomy" id="859"/>
    <lineage>
        <taxon>Bacteria</taxon>
        <taxon>Fusobacteriati</taxon>
        <taxon>Fusobacteriota</taxon>
        <taxon>Fusobacteriia</taxon>
        <taxon>Fusobacteriales</taxon>
        <taxon>Fusobacteriaceae</taxon>
        <taxon>Fusobacterium</taxon>
    </lineage>
</organism>
<sequence>MEEGTMMLEFEKVSKYYEKKAILKNVSFSVKKGEIFGILGQSGAGKSTIGKLLLQMIKTTEGKILFEGKELKEISRKEIQTVFQDPYSSLNPGLKIGQILEEPLLANGVKRKEERRKKVLETLKKVGLLESDAEKYPSELSGGQRQRVCLAGAIILSPKLIVCDEPIASLDLAMQEQILQLIYRINQEEGITFIFISHNLPAIYRIADRILLLYQGEVQEIQNVLDFFYHPNSEYGRQFLQNTKAIENSLTKKAV</sequence>
<comment type="caution">
    <text evidence="5">The sequence shown here is derived from an EMBL/GenBank/DDBJ whole genome shotgun (WGS) entry which is preliminary data.</text>
</comment>
<dbReference type="InterPro" id="IPR050319">
    <property type="entry name" value="ABC_transp_ATP-bind"/>
</dbReference>
<evidence type="ECO:0000313" key="6">
    <source>
        <dbReference type="Proteomes" id="UP000289216"/>
    </source>
</evidence>
<gene>
    <name evidence="5" type="ORF">EPT53_01985</name>
</gene>
<dbReference type="Pfam" id="PF00005">
    <property type="entry name" value="ABC_tran"/>
    <property type="match status" value="1"/>
</dbReference>
<dbReference type="GO" id="GO:0055085">
    <property type="term" value="P:transmembrane transport"/>
    <property type="evidence" value="ECO:0007669"/>
    <property type="project" value="UniProtKB-ARBA"/>
</dbReference>
<dbReference type="PROSITE" id="PS50893">
    <property type="entry name" value="ABC_TRANSPORTER_2"/>
    <property type="match status" value="1"/>
</dbReference>
<name>A0A4Q2KZA8_9FUSO</name>
<feature type="domain" description="ABC transporter" evidence="4">
    <location>
        <begin position="8"/>
        <end position="240"/>
    </location>
</feature>
<dbReference type="GO" id="GO:0005524">
    <property type="term" value="F:ATP binding"/>
    <property type="evidence" value="ECO:0007669"/>
    <property type="project" value="UniProtKB-KW"/>
</dbReference>
<dbReference type="InterPro" id="IPR017871">
    <property type="entry name" value="ABC_transporter-like_CS"/>
</dbReference>
<proteinExistence type="predicted"/>
<reference evidence="5 6" key="1">
    <citation type="submission" date="2019-01" db="EMBL/GenBank/DDBJ databases">
        <title>Fusobacterium necrophorum Isolated From the Uterus of Dairy Cows.</title>
        <authorList>
            <person name="Francis A.M."/>
        </authorList>
    </citation>
    <scope>NUCLEOTIDE SEQUENCE [LARGE SCALE GENOMIC DNA]</scope>
    <source>
        <strain evidence="5 6">KG35</strain>
    </source>
</reference>
<dbReference type="AlphaFoldDB" id="A0A4Q2KZA8"/>
<keyword evidence="3 5" id="KW-0067">ATP-binding</keyword>
<dbReference type="PANTHER" id="PTHR43776:SF8">
    <property type="entry name" value="ABC TRANSPORTER, ATP-BINDING PROTEIN"/>
    <property type="match status" value="1"/>
</dbReference>
<accession>A0A4Q2KZA8</accession>
<dbReference type="PROSITE" id="PS00211">
    <property type="entry name" value="ABC_TRANSPORTER_1"/>
    <property type="match status" value="1"/>
</dbReference>
<dbReference type="InterPro" id="IPR003593">
    <property type="entry name" value="AAA+_ATPase"/>
</dbReference>
<evidence type="ECO:0000259" key="4">
    <source>
        <dbReference type="PROSITE" id="PS50893"/>
    </source>
</evidence>
<keyword evidence="2" id="KW-0547">Nucleotide-binding</keyword>
<dbReference type="Gene3D" id="3.40.50.300">
    <property type="entry name" value="P-loop containing nucleotide triphosphate hydrolases"/>
    <property type="match status" value="1"/>
</dbReference>